<dbReference type="EMBL" id="JABTCF010000004">
    <property type="protein sequence ID" value="MBD0777740.1"/>
    <property type="molecule type" value="Genomic_DNA"/>
</dbReference>
<dbReference type="PROSITE" id="PS50043">
    <property type="entry name" value="HTH_LUXR_2"/>
    <property type="match status" value="1"/>
</dbReference>
<feature type="transmembrane region" description="Helical" evidence="4">
    <location>
        <begin position="100"/>
        <end position="123"/>
    </location>
</feature>
<dbReference type="PROSITE" id="PS00622">
    <property type="entry name" value="HTH_LUXR_1"/>
    <property type="match status" value="1"/>
</dbReference>
<keyword evidence="4" id="KW-1133">Transmembrane helix</keyword>
<dbReference type="Proteomes" id="UP001166021">
    <property type="component" value="Unassembled WGS sequence"/>
</dbReference>
<accession>A0ABR7V1D6</accession>
<dbReference type="PRINTS" id="PR00038">
    <property type="entry name" value="HTHLUXR"/>
</dbReference>
<feature type="domain" description="HTH luxR-type" evidence="5">
    <location>
        <begin position="239"/>
        <end position="304"/>
    </location>
</feature>
<protein>
    <submittedName>
        <fullName evidence="6">Helix-turn-helix transcriptional regulator</fullName>
    </submittedName>
</protein>
<keyword evidence="3" id="KW-0804">Transcription</keyword>
<feature type="transmembrane region" description="Helical" evidence="4">
    <location>
        <begin position="38"/>
        <end position="58"/>
    </location>
</feature>
<proteinExistence type="predicted"/>
<comment type="caution">
    <text evidence="6">The sequence shown here is derived from an EMBL/GenBank/DDBJ whole genome shotgun (WGS) entry which is preliminary data.</text>
</comment>
<evidence type="ECO:0000256" key="2">
    <source>
        <dbReference type="ARBA" id="ARBA00023125"/>
    </source>
</evidence>
<evidence type="ECO:0000256" key="4">
    <source>
        <dbReference type="SAM" id="Phobius"/>
    </source>
</evidence>
<name>A0ABR7V1D6_9FLAO</name>
<keyword evidence="7" id="KW-1185">Reference proteome</keyword>
<dbReference type="InterPro" id="IPR016032">
    <property type="entry name" value="Sig_transdc_resp-reg_C-effctor"/>
</dbReference>
<keyword evidence="4" id="KW-0472">Membrane</keyword>
<sequence length="304" mass="35764">MFGTEIHWTTFFYLLIDVFIVLVAYSKSRRLRHDNLNRFLILGCLFVTYNLTGGLLPIENFPGPLIVQYIITYGVAITMCLYVVHYFYNEYDITFLKFQLTITNITFLIIACFLLLFLGPYFWTDSIDLSRIYFTVPVSVICLYLCWEFWRKITKSNITNPFVKRRNKLSLISITCIALLPILTVIGDYQWLTFTVINITFYTIATIEIDRYLYLLENKGKMSAIFSYYNSMKEVPISPDFYKEGLTRREIEIALSILDDKSYKEIGEDFFIAESTVSKHASNIFKKTNVKKRTEFLMRFSPQQ</sequence>
<evidence type="ECO:0000256" key="1">
    <source>
        <dbReference type="ARBA" id="ARBA00023015"/>
    </source>
</evidence>
<evidence type="ECO:0000313" key="6">
    <source>
        <dbReference type="EMBL" id="MBD0777740.1"/>
    </source>
</evidence>
<dbReference type="SMART" id="SM00421">
    <property type="entry name" value="HTH_LUXR"/>
    <property type="match status" value="1"/>
</dbReference>
<keyword evidence="2" id="KW-0238">DNA-binding</keyword>
<dbReference type="SUPFAM" id="SSF46894">
    <property type="entry name" value="C-terminal effector domain of the bipartite response regulators"/>
    <property type="match status" value="1"/>
</dbReference>
<dbReference type="PANTHER" id="PTHR44688:SF16">
    <property type="entry name" value="DNA-BINDING TRANSCRIPTIONAL ACTIVATOR DEVR_DOSR"/>
    <property type="match status" value="1"/>
</dbReference>
<dbReference type="InterPro" id="IPR036388">
    <property type="entry name" value="WH-like_DNA-bd_sf"/>
</dbReference>
<dbReference type="InterPro" id="IPR000792">
    <property type="entry name" value="Tscrpt_reg_LuxR_C"/>
</dbReference>
<evidence type="ECO:0000313" key="7">
    <source>
        <dbReference type="Proteomes" id="UP001166021"/>
    </source>
</evidence>
<feature type="transmembrane region" description="Helical" evidence="4">
    <location>
        <begin position="129"/>
        <end position="147"/>
    </location>
</feature>
<gene>
    <name evidence="6" type="ORF">HPE56_08040</name>
</gene>
<organism evidence="6 7">
    <name type="scientific">Maribacter aquimaris</name>
    <dbReference type="NCBI Taxonomy" id="2737171"/>
    <lineage>
        <taxon>Bacteria</taxon>
        <taxon>Pseudomonadati</taxon>
        <taxon>Bacteroidota</taxon>
        <taxon>Flavobacteriia</taxon>
        <taxon>Flavobacteriales</taxon>
        <taxon>Flavobacteriaceae</taxon>
        <taxon>Maribacter</taxon>
    </lineage>
</organism>
<dbReference type="PANTHER" id="PTHR44688">
    <property type="entry name" value="DNA-BINDING TRANSCRIPTIONAL ACTIVATOR DEVR_DOSR"/>
    <property type="match status" value="1"/>
</dbReference>
<reference evidence="6" key="1">
    <citation type="submission" date="2020-05" db="EMBL/GenBank/DDBJ databases">
        <title>The draft genome sequence of Maribacter sp. ANRC-HE7.</title>
        <authorList>
            <person name="Mu L."/>
        </authorList>
    </citation>
    <scope>NUCLEOTIDE SEQUENCE</scope>
    <source>
        <strain evidence="6">ANRC-HE7</strain>
    </source>
</reference>
<keyword evidence="1" id="KW-0805">Transcription regulation</keyword>
<dbReference type="Pfam" id="PF00196">
    <property type="entry name" value="GerE"/>
    <property type="match status" value="1"/>
</dbReference>
<feature type="transmembrane region" description="Helical" evidence="4">
    <location>
        <begin position="70"/>
        <end position="88"/>
    </location>
</feature>
<feature type="transmembrane region" description="Helical" evidence="4">
    <location>
        <begin position="6"/>
        <end position="26"/>
    </location>
</feature>
<dbReference type="CDD" id="cd06170">
    <property type="entry name" value="LuxR_C_like"/>
    <property type="match status" value="1"/>
</dbReference>
<keyword evidence="4" id="KW-0812">Transmembrane</keyword>
<evidence type="ECO:0000256" key="3">
    <source>
        <dbReference type="ARBA" id="ARBA00023163"/>
    </source>
</evidence>
<evidence type="ECO:0000259" key="5">
    <source>
        <dbReference type="PROSITE" id="PS50043"/>
    </source>
</evidence>
<feature type="transmembrane region" description="Helical" evidence="4">
    <location>
        <begin position="168"/>
        <end position="186"/>
    </location>
</feature>
<dbReference type="Gene3D" id="1.10.10.10">
    <property type="entry name" value="Winged helix-like DNA-binding domain superfamily/Winged helix DNA-binding domain"/>
    <property type="match status" value="1"/>
</dbReference>